<dbReference type="PANTHER" id="PTHR37048:SF2">
    <property type="entry name" value="QUESTIONABLE PROTEIN"/>
    <property type="match status" value="1"/>
</dbReference>
<reference evidence="1" key="1">
    <citation type="journal article" date="2020" name="Stud. Mycol.">
        <title>101 Dothideomycetes genomes: a test case for predicting lifestyles and emergence of pathogens.</title>
        <authorList>
            <person name="Haridas S."/>
            <person name="Albert R."/>
            <person name="Binder M."/>
            <person name="Bloem J."/>
            <person name="Labutti K."/>
            <person name="Salamov A."/>
            <person name="Andreopoulos B."/>
            <person name="Baker S."/>
            <person name="Barry K."/>
            <person name="Bills G."/>
            <person name="Bluhm B."/>
            <person name="Cannon C."/>
            <person name="Castanera R."/>
            <person name="Culley D."/>
            <person name="Daum C."/>
            <person name="Ezra D."/>
            <person name="Gonzalez J."/>
            <person name="Henrissat B."/>
            <person name="Kuo A."/>
            <person name="Liang C."/>
            <person name="Lipzen A."/>
            <person name="Lutzoni F."/>
            <person name="Magnuson J."/>
            <person name="Mondo S."/>
            <person name="Nolan M."/>
            <person name="Ohm R."/>
            <person name="Pangilinan J."/>
            <person name="Park H.-J."/>
            <person name="Ramirez L."/>
            <person name="Alfaro M."/>
            <person name="Sun H."/>
            <person name="Tritt A."/>
            <person name="Yoshinaga Y."/>
            <person name="Zwiers L.-H."/>
            <person name="Turgeon B."/>
            <person name="Goodwin S."/>
            <person name="Spatafora J."/>
            <person name="Crous P."/>
            <person name="Grigoriev I."/>
        </authorList>
    </citation>
    <scope>NUCLEOTIDE SEQUENCE</scope>
    <source>
        <strain evidence="1">CBS 122681</strain>
    </source>
</reference>
<accession>A0A6A6SM71</accession>
<evidence type="ECO:0000313" key="2">
    <source>
        <dbReference type="Proteomes" id="UP000799324"/>
    </source>
</evidence>
<dbReference type="Proteomes" id="UP000799324">
    <property type="component" value="Unassembled WGS sequence"/>
</dbReference>
<dbReference type="PANTHER" id="PTHR37048">
    <property type="entry name" value="QUESTIONABLE PROTEIN"/>
    <property type="match status" value="1"/>
</dbReference>
<evidence type="ECO:0000313" key="1">
    <source>
        <dbReference type="EMBL" id="KAF2647468.1"/>
    </source>
</evidence>
<dbReference type="EMBL" id="MU004616">
    <property type="protein sequence ID" value="KAF2647468.1"/>
    <property type="molecule type" value="Genomic_DNA"/>
</dbReference>
<name>A0A6A6SM71_9PLEO</name>
<dbReference type="OrthoDB" id="3798057at2759"/>
<proteinExistence type="predicted"/>
<dbReference type="AlphaFoldDB" id="A0A6A6SM71"/>
<keyword evidence="2" id="KW-1185">Reference proteome</keyword>
<gene>
    <name evidence="1" type="ORF">K491DRAFT_723410</name>
</gene>
<protein>
    <submittedName>
        <fullName evidence="1">Uncharacterized protein</fullName>
    </submittedName>
</protein>
<sequence length="458" mass="49170">MLSSAHFTPGTILWLPKQADVDPSSALSAHHTVPEGCFGHSVLVLAEGTTNNCVTILILTSFGGGSKISRRVRKRGHSLAYYIPFHPARQLAEGSPTLHLRAPQEFDRHIWANARHPQQCPKHWLQKTWAHLWTQPGEGQERGRERIDDDSLHTLAAYGVQMGFDLGVYGALLRDHPVALSGLESPGRFGQPGPVLTDLGIPEEGYGARVYPRPDTAAAAVAPPPATNTSMSHVPENRRRYVPPVAIPVPAHVRLAIPRFEPSVLGLGPFEREPLLPQTNPNRDWLQTNRSWSHPPTHPLGAYGAVGRPSSLDGGVGGRAGAGANAGAKGPGAGSSALGLFIRVVLHAAVIAGVLWTGRQAYLRVCSLFVKCRRTIGRLAGAAWREIGEAGAQGSWSGIIKAEWRRIVEAGWGRLVEADALGKCIGVVGWGLQDIEEQVRVLGGRLMGRIGEVGSGRI</sequence>
<organism evidence="1 2">
    <name type="scientific">Lophiostoma macrostomum CBS 122681</name>
    <dbReference type="NCBI Taxonomy" id="1314788"/>
    <lineage>
        <taxon>Eukaryota</taxon>
        <taxon>Fungi</taxon>
        <taxon>Dikarya</taxon>
        <taxon>Ascomycota</taxon>
        <taxon>Pezizomycotina</taxon>
        <taxon>Dothideomycetes</taxon>
        <taxon>Pleosporomycetidae</taxon>
        <taxon>Pleosporales</taxon>
        <taxon>Lophiostomataceae</taxon>
        <taxon>Lophiostoma</taxon>
    </lineage>
</organism>